<protein>
    <submittedName>
        <fullName evidence="1">Uncharacterized protein</fullName>
    </submittedName>
</protein>
<dbReference type="EMBL" id="JABELV010000440">
    <property type="protein sequence ID" value="KAG7527196.1"/>
    <property type="molecule type" value="Genomic_DNA"/>
</dbReference>
<keyword evidence="2" id="KW-1185">Reference proteome</keyword>
<accession>A0A8K0NLE8</accession>
<gene>
    <name evidence="1" type="ORF">FFLO_07177</name>
</gene>
<dbReference type="Proteomes" id="UP000812966">
    <property type="component" value="Unassembled WGS sequence"/>
</dbReference>
<proteinExistence type="predicted"/>
<dbReference type="AlphaFoldDB" id="A0A8K0NLE8"/>
<reference evidence="1" key="1">
    <citation type="submission" date="2020-04" db="EMBL/GenBank/DDBJ databases">
        <title>Analysis of mating type loci in Filobasidium floriforme.</title>
        <authorList>
            <person name="Nowrousian M."/>
        </authorList>
    </citation>
    <scope>NUCLEOTIDE SEQUENCE</scope>
    <source>
        <strain evidence="1">CBS 6242</strain>
    </source>
</reference>
<sequence>MDHTNDNEDFPLDLAQDLLEEDAIPDLGERLDLRTARPQFMSRLNFSLAVQDILSSLRNQCAEHATRLNVKPQTLFHSVLNITEKEKKNRKSTAWQAMVHVTWEDLKRSATSTASSLAGHDLDTNIPTPPRESFVNAILEAKKRKQQGYWTEDYIEKVRQDLESRRAGRKTTSTTAPPRTTDARRCLLLMPVDADHPFVPQYIVQSPYLGAVLWKRWGLGGGDMAGTYGVLSGIQAAIQEARARRRLTEEVKEQLNAMLPPSAKVTQVPWANMPLVCLRHSLWWEGIDANFRWEGVRLTSKQEIETLGAAYVKGKLRLRRLENYSEQQQTNMRALLTQLVLQGCSEKAKKREWGDSPPNFSQTELNRLIILVPGAADLQ</sequence>
<evidence type="ECO:0000313" key="2">
    <source>
        <dbReference type="Proteomes" id="UP000812966"/>
    </source>
</evidence>
<name>A0A8K0NLE8_9TREE</name>
<organism evidence="1 2">
    <name type="scientific">Filobasidium floriforme</name>
    <dbReference type="NCBI Taxonomy" id="5210"/>
    <lineage>
        <taxon>Eukaryota</taxon>
        <taxon>Fungi</taxon>
        <taxon>Dikarya</taxon>
        <taxon>Basidiomycota</taxon>
        <taxon>Agaricomycotina</taxon>
        <taxon>Tremellomycetes</taxon>
        <taxon>Filobasidiales</taxon>
        <taxon>Filobasidiaceae</taxon>
        <taxon>Filobasidium</taxon>
    </lineage>
</organism>
<comment type="caution">
    <text evidence="1">The sequence shown here is derived from an EMBL/GenBank/DDBJ whole genome shotgun (WGS) entry which is preliminary data.</text>
</comment>
<evidence type="ECO:0000313" key="1">
    <source>
        <dbReference type="EMBL" id="KAG7527196.1"/>
    </source>
</evidence>